<evidence type="ECO:0000313" key="5">
    <source>
        <dbReference type="Proteomes" id="UP000292118"/>
    </source>
</evidence>
<dbReference type="AlphaFoldDB" id="A0A4P6F338"/>
<keyword evidence="5" id="KW-1185">Reference proteome</keyword>
<feature type="domain" description="Excalibur calcium-binding" evidence="3">
    <location>
        <begin position="250"/>
        <end position="287"/>
    </location>
</feature>
<feature type="region of interest" description="Disordered" evidence="1">
    <location>
        <begin position="58"/>
        <end position="125"/>
    </location>
</feature>
<keyword evidence="2" id="KW-1133">Transmembrane helix</keyword>
<dbReference type="InterPro" id="IPR008613">
    <property type="entry name" value="Excalibur_Ca-bd_domain"/>
</dbReference>
<reference evidence="4 5" key="1">
    <citation type="submission" date="2019-01" db="EMBL/GenBank/DDBJ databases">
        <title>Genome sequencing of strain FW10M-9.</title>
        <authorList>
            <person name="Heo J."/>
            <person name="Kim S.-J."/>
            <person name="Kim J.-S."/>
            <person name="Hong S.-B."/>
            <person name="Kwon S.-W."/>
        </authorList>
    </citation>
    <scope>NUCLEOTIDE SEQUENCE [LARGE SCALE GENOMIC DNA]</scope>
    <source>
        <strain evidence="4 5">FW10M-9</strain>
    </source>
</reference>
<evidence type="ECO:0000259" key="3">
    <source>
        <dbReference type="SMART" id="SM00894"/>
    </source>
</evidence>
<feature type="region of interest" description="Disordered" evidence="1">
    <location>
        <begin position="1"/>
        <end position="28"/>
    </location>
</feature>
<feature type="region of interest" description="Disordered" evidence="1">
    <location>
        <begin position="198"/>
        <end position="287"/>
    </location>
</feature>
<keyword evidence="2" id="KW-0812">Transmembrane</keyword>
<dbReference type="OrthoDB" id="4868490at2"/>
<feature type="compositionally biased region" description="Pro residues" evidence="1">
    <location>
        <begin position="1"/>
        <end position="11"/>
    </location>
</feature>
<sequence length="287" mass="29965">MAARFNPPPGWQVPAGFRPEPGWSPDPAWPVAPAGWEYWIEDAPVPHEQLHETLHLGTVAAPPAPPTGPGAPAASQPRTRSVAREGAAIPLPDGPLGHLRDGGVPASTAAPSSAAPSGAAPSRARRRPRYLVPMVAVACFALGVIVGVIVSLAQATDASQAALDASRAQEKAAAELADLQAQRADLESDTKALDDREADLTARESAVAQKEADQASRQTQLDQQAQQAQQQNQQNAQQPAQGTGGTKHGGFQTCDDLRAAGVATPIKRGDPGYSRLLDLDDNNYACD</sequence>
<proteinExistence type="predicted"/>
<evidence type="ECO:0000313" key="4">
    <source>
        <dbReference type="EMBL" id="QAY69605.1"/>
    </source>
</evidence>
<keyword evidence="2" id="KW-0472">Membrane</keyword>
<protein>
    <recommendedName>
        <fullName evidence="3">Excalibur calcium-binding domain-containing protein</fullName>
    </recommendedName>
</protein>
<dbReference type="RefSeq" id="WP_129187004.1">
    <property type="nucleotide sequence ID" value="NZ_CP035493.1"/>
</dbReference>
<dbReference type="EMBL" id="CP035493">
    <property type="protein sequence ID" value="QAY69605.1"/>
    <property type="molecule type" value="Genomic_DNA"/>
</dbReference>
<dbReference type="SMART" id="SM00894">
    <property type="entry name" value="Excalibur"/>
    <property type="match status" value="1"/>
</dbReference>
<organism evidence="4 5">
    <name type="scientific">Xylanimonas protaetiae</name>
    <dbReference type="NCBI Taxonomy" id="2509457"/>
    <lineage>
        <taxon>Bacteria</taxon>
        <taxon>Bacillati</taxon>
        <taxon>Actinomycetota</taxon>
        <taxon>Actinomycetes</taxon>
        <taxon>Micrococcales</taxon>
        <taxon>Promicromonosporaceae</taxon>
        <taxon>Xylanimonas</taxon>
    </lineage>
</organism>
<feature type="compositionally biased region" description="Low complexity" evidence="1">
    <location>
        <begin position="215"/>
        <end position="241"/>
    </location>
</feature>
<gene>
    <name evidence="4" type="ORF">ET471_05755</name>
</gene>
<name>A0A4P6F338_9MICO</name>
<dbReference type="Proteomes" id="UP000292118">
    <property type="component" value="Chromosome"/>
</dbReference>
<evidence type="ECO:0000256" key="2">
    <source>
        <dbReference type="SAM" id="Phobius"/>
    </source>
</evidence>
<feature type="compositionally biased region" description="Low complexity" evidence="1">
    <location>
        <begin position="105"/>
        <end position="122"/>
    </location>
</feature>
<evidence type="ECO:0000256" key="1">
    <source>
        <dbReference type="SAM" id="MobiDB-lite"/>
    </source>
</evidence>
<dbReference type="Pfam" id="PF05901">
    <property type="entry name" value="Excalibur"/>
    <property type="match status" value="1"/>
</dbReference>
<feature type="transmembrane region" description="Helical" evidence="2">
    <location>
        <begin position="130"/>
        <end position="153"/>
    </location>
</feature>
<dbReference type="KEGG" id="xya:ET471_05755"/>
<accession>A0A4P6F338</accession>